<gene>
    <name evidence="1" type="ORF">OFUS_LOCUS8526</name>
</gene>
<dbReference type="AlphaFoldDB" id="A0A8J1YCB5"/>
<evidence type="ECO:0000313" key="1">
    <source>
        <dbReference type="EMBL" id="CAH1782039.1"/>
    </source>
</evidence>
<name>A0A8J1YCB5_OWEFU</name>
<dbReference type="Proteomes" id="UP000749559">
    <property type="component" value="Unassembled WGS sequence"/>
</dbReference>
<feature type="non-terminal residue" evidence="1">
    <location>
        <position position="131"/>
    </location>
</feature>
<feature type="non-terminal residue" evidence="1">
    <location>
        <position position="1"/>
    </location>
</feature>
<proteinExistence type="predicted"/>
<reference evidence="1" key="1">
    <citation type="submission" date="2022-03" db="EMBL/GenBank/DDBJ databases">
        <authorList>
            <person name="Martin C."/>
        </authorList>
    </citation>
    <scope>NUCLEOTIDE SEQUENCE</scope>
</reference>
<protein>
    <submittedName>
        <fullName evidence="1">Uncharacterized protein</fullName>
    </submittedName>
</protein>
<sequence length="131" mass="14729">EVTHITTAMEPIRQDVVTQAVETEAYSNFQAIMTRPERLHHIEQLTGASACDIDVAMLSTLQGVSEVIRETVVKRVLQEVELTLPTIEIPRNVPTVDMVDGARGSLRYVGGYTFAKVRYNHQRLAKQRVHS</sequence>
<dbReference type="EMBL" id="CAIIXF020000004">
    <property type="protein sequence ID" value="CAH1782039.1"/>
    <property type="molecule type" value="Genomic_DNA"/>
</dbReference>
<keyword evidence="2" id="KW-1185">Reference proteome</keyword>
<comment type="caution">
    <text evidence="1">The sequence shown here is derived from an EMBL/GenBank/DDBJ whole genome shotgun (WGS) entry which is preliminary data.</text>
</comment>
<organism evidence="1 2">
    <name type="scientific">Owenia fusiformis</name>
    <name type="common">Polychaete worm</name>
    <dbReference type="NCBI Taxonomy" id="6347"/>
    <lineage>
        <taxon>Eukaryota</taxon>
        <taxon>Metazoa</taxon>
        <taxon>Spiralia</taxon>
        <taxon>Lophotrochozoa</taxon>
        <taxon>Annelida</taxon>
        <taxon>Polychaeta</taxon>
        <taxon>Sedentaria</taxon>
        <taxon>Canalipalpata</taxon>
        <taxon>Sabellida</taxon>
        <taxon>Oweniida</taxon>
        <taxon>Oweniidae</taxon>
        <taxon>Owenia</taxon>
    </lineage>
</organism>
<evidence type="ECO:0000313" key="2">
    <source>
        <dbReference type="Proteomes" id="UP000749559"/>
    </source>
</evidence>
<accession>A0A8J1YCB5</accession>